<dbReference type="STRING" id="525918.SAMN05660964_01840"/>
<protein>
    <submittedName>
        <fullName evidence="1">Uncharacterized protein family (UPF0175)</fullName>
    </submittedName>
</protein>
<proteinExistence type="predicted"/>
<evidence type="ECO:0000313" key="2">
    <source>
        <dbReference type="Proteomes" id="UP000199397"/>
    </source>
</evidence>
<organism evidence="1 2">
    <name type="scientific">Thiothrix caldifontis</name>
    <dbReference type="NCBI Taxonomy" id="525918"/>
    <lineage>
        <taxon>Bacteria</taxon>
        <taxon>Pseudomonadati</taxon>
        <taxon>Pseudomonadota</taxon>
        <taxon>Gammaproteobacteria</taxon>
        <taxon>Thiotrichales</taxon>
        <taxon>Thiotrichaceae</taxon>
        <taxon>Thiothrix</taxon>
    </lineage>
</organism>
<dbReference type="AlphaFoldDB" id="A0A1H4C2U3"/>
<dbReference type="Proteomes" id="UP000199397">
    <property type="component" value="Unassembled WGS sequence"/>
</dbReference>
<dbReference type="InterPro" id="IPR005368">
    <property type="entry name" value="UPF0175"/>
</dbReference>
<keyword evidence="2" id="KW-1185">Reference proteome</keyword>
<reference evidence="1 2" key="1">
    <citation type="submission" date="2016-10" db="EMBL/GenBank/DDBJ databases">
        <authorList>
            <person name="de Groot N.N."/>
        </authorList>
    </citation>
    <scope>NUCLEOTIDE SEQUENCE [LARGE SCALE GENOMIC DNA]</scope>
    <source>
        <strain evidence="1 2">DSM 21228</strain>
    </source>
</reference>
<evidence type="ECO:0000313" key="1">
    <source>
        <dbReference type="EMBL" id="SEA54678.1"/>
    </source>
</evidence>
<dbReference type="EMBL" id="FNQP01000009">
    <property type="protein sequence ID" value="SEA54678.1"/>
    <property type="molecule type" value="Genomic_DNA"/>
</dbReference>
<name>A0A1H4C2U3_9GAMM</name>
<sequence length="78" mass="8586">MDSDYISGEELGNKLLQSVREMKLGIAIRQYVSGAVSLEKSAVIAGLDRVDFLAALAEEQVEVFTVDMDSLKRELEHG</sequence>
<dbReference type="RefSeq" id="WP_217629966.1">
    <property type="nucleotide sequence ID" value="NZ_FNQP01000009.1"/>
</dbReference>
<gene>
    <name evidence="1" type="ORF">SAMN05660964_01840</name>
</gene>
<accession>A0A1H4C2U3</accession>
<dbReference type="Pfam" id="PF03683">
    <property type="entry name" value="UPF0175"/>
    <property type="match status" value="1"/>
</dbReference>